<protein>
    <recommendedName>
        <fullName evidence="4">Transmembrane protein</fullName>
    </recommendedName>
</protein>
<name>A0ABR3GBB3_9PEZI</name>
<gene>
    <name evidence="2" type="ORF">Q9L58_007857</name>
</gene>
<feature type="transmembrane region" description="Helical" evidence="1">
    <location>
        <begin position="136"/>
        <end position="158"/>
    </location>
</feature>
<keyword evidence="1" id="KW-0472">Membrane</keyword>
<proteinExistence type="predicted"/>
<dbReference type="Proteomes" id="UP001447188">
    <property type="component" value="Unassembled WGS sequence"/>
</dbReference>
<sequence length="336" mass="38316">MPASQLLRHSLFARRHIFCHLWAHVAKMASASEHTPLLDPREQYTPQSIEDDPHTAAMLRQSSRVLSGIGEDFPPGAYLFTEVVQSPFAWFSDEAVFAVRVVLAVAMTAMQGVYWWLEYQRGGGKIFWFRFGNLVWAAQCCYMWLVSIWSFVCISAEFNLPYTRNRRRPYRHGPLLATLAHSTTLTFLFRTLYTLVTTLPFATTLFYFLVLLPNSQTPAYPAVLPELIINIASSAIALFEIFVLASVTPVPGRKHTHHIEQCVVVVLVVVVYCTLGMRLWERVGGAVAGERTDWRLLGGWRKEREVVAIEVACVIVAYFYAVVEFMHCCKYFCFLD</sequence>
<evidence type="ECO:0000313" key="2">
    <source>
        <dbReference type="EMBL" id="KAL0633247.1"/>
    </source>
</evidence>
<evidence type="ECO:0008006" key="4">
    <source>
        <dbReference type="Google" id="ProtNLM"/>
    </source>
</evidence>
<feature type="transmembrane region" description="Helical" evidence="1">
    <location>
        <begin position="262"/>
        <end position="280"/>
    </location>
</feature>
<comment type="caution">
    <text evidence="2">The sequence shown here is derived from an EMBL/GenBank/DDBJ whole genome shotgun (WGS) entry which is preliminary data.</text>
</comment>
<keyword evidence="1" id="KW-1133">Transmembrane helix</keyword>
<feature type="transmembrane region" description="Helical" evidence="1">
    <location>
        <begin position="306"/>
        <end position="323"/>
    </location>
</feature>
<organism evidence="2 3">
    <name type="scientific">Discina gigas</name>
    <dbReference type="NCBI Taxonomy" id="1032678"/>
    <lineage>
        <taxon>Eukaryota</taxon>
        <taxon>Fungi</taxon>
        <taxon>Dikarya</taxon>
        <taxon>Ascomycota</taxon>
        <taxon>Pezizomycotina</taxon>
        <taxon>Pezizomycetes</taxon>
        <taxon>Pezizales</taxon>
        <taxon>Discinaceae</taxon>
        <taxon>Discina</taxon>
    </lineage>
</organism>
<dbReference type="EMBL" id="JBBBZM010000132">
    <property type="protein sequence ID" value="KAL0633247.1"/>
    <property type="molecule type" value="Genomic_DNA"/>
</dbReference>
<reference evidence="2 3" key="1">
    <citation type="submission" date="2024-02" db="EMBL/GenBank/DDBJ databases">
        <title>Discinaceae phylogenomics.</title>
        <authorList>
            <person name="Dirks A.C."/>
            <person name="James T.Y."/>
        </authorList>
    </citation>
    <scope>NUCLEOTIDE SEQUENCE [LARGE SCALE GENOMIC DNA]</scope>
    <source>
        <strain evidence="2 3">ACD0624</strain>
    </source>
</reference>
<feature type="transmembrane region" description="Helical" evidence="1">
    <location>
        <begin position="227"/>
        <end position="250"/>
    </location>
</feature>
<feature type="transmembrane region" description="Helical" evidence="1">
    <location>
        <begin position="95"/>
        <end position="116"/>
    </location>
</feature>
<feature type="transmembrane region" description="Helical" evidence="1">
    <location>
        <begin position="192"/>
        <end position="212"/>
    </location>
</feature>
<keyword evidence="1" id="KW-0812">Transmembrane</keyword>
<evidence type="ECO:0000313" key="3">
    <source>
        <dbReference type="Proteomes" id="UP001447188"/>
    </source>
</evidence>
<keyword evidence="3" id="KW-1185">Reference proteome</keyword>
<accession>A0ABR3GBB3</accession>
<evidence type="ECO:0000256" key="1">
    <source>
        <dbReference type="SAM" id="Phobius"/>
    </source>
</evidence>